<organism evidence="2 3">
    <name type="scientific">Nocardiopsis ansamitocini</name>
    <dbReference type="NCBI Taxonomy" id="1670832"/>
    <lineage>
        <taxon>Bacteria</taxon>
        <taxon>Bacillati</taxon>
        <taxon>Actinomycetota</taxon>
        <taxon>Actinomycetes</taxon>
        <taxon>Streptosporangiales</taxon>
        <taxon>Nocardiopsidaceae</taxon>
        <taxon>Nocardiopsis</taxon>
    </lineage>
</organism>
<evidence type="ECO:0000313" key="3">
    <source>
        <dbReference type="Proteomes" id="UP001165092"/>
    </source>
</evidence>
<accession>A0A9W6UJ34</accession>
<evidence type="ECO:0000256" key="1">
    <source>
        <dbReference type="SAM" id="Phobius"/>
    </source>
</evidence>
<reference evidence="2" key="1">
    <citation type="submission" date="2023-02" db="EMBL/GenBank/DDBJ databases">
        <title>Nocardiopsis ansamitocini NBRC 112285.</title>
        <authorList>
            <person name="Ichikawa N."/>
            <person name="Sato H."/>
            <person name="Tonouchi N."/>
        </authorList>
    </citation>
    <scope>NUCLEOTIDE SEQUENCE</scope>
    <source>
        <strain evidence="2">NBRC 112285</strain>
    </source>
</reference>
<dbReference type="Proteomes" id="UP001165092">
    <property type="component" value="Unassembled WGS sequence"/>
</dbReference>
<evidence type="ECO:0000313" key="2">
    <source>
        <dbReference type="EMBL" id="GLU50521.1"/>
    </source>
</evidence>
<name>A0A9W6UJ34_9ACTN</name>
<keyword evidence="1" id="KW-0812">Transmembrane</keyword>
<dbReference type="EMBL" id="BSQG01000018">
    <property type="protein sequence ID" value="GLU50521.1"/>
    <property type="molecule type" value="Genomic_DNA"/>
</dbReference>
<protein>
    <submittedName>
        <fullName evidence="2">Uncharacterized protein</fullName>
    </submittedName>
</protein>
<feature type="transmembrane region" description="Helical" evidence="1">
    <location>
        <begin position="55"/>
        <end position="75"/>
    </location>
</feature>
<keyword evidence="1" id="KW-1133">Transmembrane helix</keyword>
<feature type="transmembrane region" description="Helical" evidence="1">
    <location>
        <begin position="81"/>
        <end position="98"/>
    </location>
</feature>
<comment type="caution">
    <text evidence="2">The sequence shown here is derived from an EMBL/GenBank/DDBJ whole genome shotgun (WGS) entry which is preliminary data.</text>
</comment>
<proteinExistence type="predicted"/>
<sequence length="108" mass="11623">MRILLFVYAGLTALTVVGGLLIFPLSAETFGALLYLALPGVLALLFGLRMPKGRAGLFWGIVVLQAFLILTGIGRLGNGEIQGLTSIILPILVLVLVLRRESREHLRG</sequence>
<keyword evidence="3" id="KW-1185">Reference proteome</keyword>
<gene>
    <name evidence="2" type="ORF">Nans01_48720</name>
</gene>
<dbReference type="AlphaFoldDB" id="A0A9W6UJ34"/>
<keyword evidence="1" id="KW-0472">Membrane</keyword>
<feature type="transmembrane region" description="Helical" evidence="1">
    <location>
        <begin position="29"/>
        <end position="48"/>
    </location>
</feature>